<organism evidence="1 2">
    <name type="scientific">Araneus ventricosus</name>
    <name type="common">Orbweaver spider</name>
    <name type="synonym">Epeira ventricosa</name>
    <dbReference type="NCBI Taxonomy" id="182803"/>
    <lineage>
        <taxon>Eukaryota</taxon>
        <taxon>Metazoa</taxon>
        <taxon>Ecdysozoa</taxon>
        <taxon>Arthropoda</taxon>
        <taxon>Chelicerata</taxon>
        <taxon>Arachnida</taxon>
        <taxon>Araneae</taxon>
        <taxon>Araneomorphae</taxon>
        <taxon>Entelegynae</taxon>
        <taxon>Araneoidea</taxon>
        <taxon>Araneidae</taxon>
        <taxon>Araneus</taxon>
    </lineage>
</organism>
<sequence length="76" mass="8338">MRGCRIIKLTLVNPMAHYYSEALRAHSDDRSYPGQTEGLLHGHLEMRAIAQEPQCLTAVVVAGHSTCTRMPSSKSG</sequence>
<dbReference type="EMBL" id="BGPR01001859">
    <property type="protein sequence ID" value="GBM63289.1"/>
    <property type="molecule type" value="Genomic_DNA"/>
</dbReference>
<keyword evidence="2" id="KW-1185">Reference proteome</keyword>
<dbReference type="AlphaFoldDB" id="A0A4Y2HDD7"/>
<gene>
    <name evidence="1" type="ORF">AVEN_224143_1</name>
</gene>
<reference evidence="1 2" key="1">
    <citation type="journal article" date="2019" name="Sci. Rep.">
        <title>Orb-weaving spider Araneus ventricosus genome elucidates the spidroin gene catalogue.</title>
        <authorList>
            <person name="Kono N."/>
            <person name="Nakamura H."/>
            <person name="Ohtoshi R."/>
            <person name="Moran D.A.P."/>
            <person name="Shinohara A."/>
            <person name="Yoshida Y."/>
            <person name="Fujiwara M."/>
            <person name="Mori M."/>
            <person name="Tomita M."/>
            <person name="Arakawa K."/>
        </authorList>
    </citation>
    <scope>NUCLEOTIDE SEQUENCE [LARGE SCALE GENOMIC DNA]</scope>
</reference>
<protein>
    <submittedName>
        <fullName evidence="1">Uncharacterized protein</fullName>
    </submittedName>
</protein>
<proteinExistence type="predicted"/>
<evidence type="ECO:0000313" key="1">
    <source>
        <dbReference type="EMBL" id="GBM63289.1"/>
    </source>
</evidence>
<accession>A0A4Y2HDD7</accession>
<comment type="caution">
    <text evidence="1">The sequence shown here is derived from an EMBL/GenBank/DDBJ whole genome shotgun (WGS) entry which is preliminary data.</text>
</comment>
<name>A0A4Y2HDD7_ARAVE</name>
<evidence type="ECO:0000313" key="2">
    <source>
        <dbReference type="Proteomes" id="UP000499080"/>
    </source>
</evidence>
<dbReference type="Proteomes" id="UP000499080">
    <property type="component" value="Unassembled WGS sequence"/>
</dbReference>